<evidence type="ECO:0000256" key="1">
    <source>
        <dbReference type="SAM" id="MobiDB-lite"/>
    </source>
</evidence>
<dbReference type="InterPro" id="IPR055995">
    <property type="entry name" value="DUF7573"/>
</dbReference>
<reference evidence="3 4" key="1">
    <citation type="journal article" date="2019" name="Int. J. Syst. Evol. Microbiol.">
        <title>The Global Catalogue of Microorganisms (GCM) 10K type strain sequencing project: providing services to taxonomists for standard genome sequencing and annotation.</title>
        <authorList>
            <consortium name="The Broad Institute Genomics Platform"/>
            <consortium name="The Broad Institute Genome Sequencing Center for Infectious Disease"/>
            <person name="Wu L."/>
            <person name="Ma J."/>
        </authorList>
    </citation>
    <scope>NUCLEOTIDE SEQUENCE [LARGE SCALE GENOMIC DNA]</scope>
    <source>
        <strain evidence="3 4">DT92</strain>
    </source>
</reference>
<evidence type="ECO:0000259" key="2">
    <source>
        <dbReference type="Pfam" id="PF24458"/>
    </source>
</evidence>
<sequence>MPEDRSLDEFATPGGEDGAPAGEDDPAADAPAADDAVVDAQPDADPEGDADADDSAPAPDAVAPAEATYDHSPDGAACAVCGGTTTRRWRDDPGYVCADCKEW</sequence>
<evidence type="ECO:0000313" key="3">
    <source>
        <dbReference type="EMBL" id="MFC7135669.1"/>
    </source>
</evidence>
<comment type="caution">
    <text evidence="3">The sequence shown here is derived from an EMBL/GenBank/DDBJ whole genome shotgun (WGS) entry which is preliminary data.</text>
</comment>
<feature type="compositionally biased region" description="Acidic residues" evidence="1">
    <location>
        <begin position="42"/>
        <end position="54"/>
    </location>
</feature>
<feature type="region of interest" description="Disordered" evidence="1">
    <location>
        <begin position="1"/>
        <end position="76"/>
    </location>
</feature>
<dbReference type="EMBL" id="JBHSZG010000001">
    <property type="protein sequence ID" value="MFC7135669.1"/>
    <property type="molecule type" value="Genomic_DNA"/>
</dbReference>
<feature type="compositionally biased region" description="Low complexity" evidence="1">
    <location>
        <begin position="55"/>
        <end position="67"/>
    </location>
</feature>
<keyword evidence="4" id="KW-1185">Reference proteome</keyword>
<name>A0ABD5XU78_9EURY</name>
<accession>A0ABD5XU78</accession>
<evidence type="ECO:0000313" key="4">
    <source>
        <dbReference type="Proteomes" id="UP001596368"/>
    </source>
</evidence>
<feature type="domain" description="DUF7573" evidence="2">
    <location>
        <begin position="65"/>
        <end position="103"/>
    </location>
</feature>
<dbReference type="Proteomes" id="UP001596368">
    <property type="component" value="Unassembled WGS sequence"/>
</dbReference>
<organism evidence="3 4">
    <name type="scientific">Halobaculum litoreum</name>
    <dbReference type="NCBI Taxonomy" id="3031998"/>
    <lineage>
        <taxon>Archaea</taxon>
        <taxon>Methanobacteriati</taxon>
        <taxon>Methanobacteriota</taxon>
        <taxon>Stenosarchaea group</taxon>
        <taxon>Halobacteria</taxon>
        <taxon>Halobacteriales</taxon>
        <taxon>Haloferacaceae</taxon>
        <taxon>Halobaculum</taxon>
    </lineage>
</organism>
<gene>
    <name evidence="3" type="ORF">ACFQRB_01765</name>
</gene>
<dbReference type="AlphaFoldDB" id="A0ABD5XU78"/>
<proteinExistence type="predicted"/>
<protein>
    <recommendedName>
        <fullName evidence="2">DUF7573 domain-containing protein</fullName>
    </recommendedName>
</protein>
<dbReference type="GeneID" id="81123048"/>
<dbReference type="RefSeq" id="WP_284012974.1">
    <property type="nucleotide sequence ID" value="NZ_CP126156.1"/>
</dbReference>
<dbReference type="Pfam" id="PF24458">
    <property type="entry name" value="DUF7573"/>
    <property type="match status" value="1"/>
</dbReference>
<feature type="compositionally biased region" description="Low complexity" evidence="1">
    <location>
        <begin position="28"/>
        <end position="41"/>
    </location>
</feature>